<organism evidence="2 3">
    <name type="scientific">Nocardia aurea</name>
    <dbReference type="NCBI Taxonomy" id="2144174"/>
    <lineage>
        <taxon>Bacteria</taxon>
        <taxon>Bacillati</taxon>
        <taxon>Actinomycetota</taxon>
        <taxon>Actinomycetes</taxon>
        <taxon>Mycobacteriales</taxon>
        <taxon>Nocardiaceae</taxon>
        <taxon>Nocardia</taxon>
    </lineage>
</organism>
<dbReference type="Pfam" id="PF14361">
    <property type="entry name" value="RsbRD_N"/>
    <property type="match status" value="1"/>
</dbReference>
<comment type="caution">
    <text evidence="2">The sequence shown here is derived from an EMBL/GenBank/DDBJ whole genome shotgun (WGS) entry which is preliminary data.</text>
</comment>
<reference evidence="2 3" key="1">
    <citation type="submission" date="2024-06" db="EMBL/GenBank/DDBJ databases">
        <title>The Natural Products Discovery Center: Release of the First 8490 Sequenced Strains for Exploring Actinobacteria Biosynthetic Diversity.</title>
        <authorList>
            <person name="Kalkreuter E."/>
            <person name="Kautsar S.A."/>
            <person name="Yang D."/>
            <person name="Bader C.D."/>
            <person name="Teijaro C.N."/>
            <person name="Fluegel L."/>
            <person name="Davis C.M."/>
            <person name="Simpson J.R."/>
            <person name="Lauterbach L."/>
            <person name="Steele A.D."/>
            <person name="Gui C."/>
            <person name="Meng S."/>
            <person name="Li G."/>
            <person name="Viehrig K."/>
            <person name="Ye F."/>
            <person name="Su P."/>
            <person name="Kiefer A.F."/>
            <person name="Nichols A."/>
            <person name="Cepeda A.J."/>
            <person name="Yan W."/>
            <person name="Fan B."/>
            <person name="Jiang Y."/>
            <person name="Adhikari A."/>
            <person name="Zheng C.-J."/>
            <person name="Schuster L."/>
            <person name="Cowan T.M."/>
            <person name="Smanski M.J."/>
            <person name="Chevrette M.G."/>
            <person name="De Carvalho L.P.S."/>
            <person name="Shen B."/>
        </authorList>
    </citation>
    <scope>NUCLEOTIDE SEQUENCE [LARGE SCALE GENOMIC DNA]</scope>
    <source>
        <strain evidence="2 3">NPDC050403</strain>
    </source>
</reference>
<evidence type="ECO:0000313" key="3">
    <source>
        <dbReference type="Proteomes" id="UP001551695"/>
    </source>
</evidence>
<gene>
    <name evidence="2" type="ORF">AB0I48_20950</name>
</gene>
<accession>A0ABV3FXC2</accession>
<dbReference type="EMBL" id="JBFAKC010000009">
    <property type="protein sequence ID" value="MEV0710038.1"/>
    <property type="molecule type" value="Genomic_DNA"/>
</dbReference>
<name>A0ABV3FXC2_9NOCA</name>
<evidence type="ECO:0000313" key="2">
    <source>
        <dbReference type="EMBL" id="MEV0710038.1"/>
    </source>
</evidence>
<dbReference type="Proteomes" id="UP001551695">
    <property type="component" value="Unassembled WGS sequence"/>
</dbReference>
<feature type="domain" description="RsbT co-antagonist protein RsbRD N-terminal" evidence="1">
    <location>
        <begin position="16"/>
        <end position="145"/>
    </location>
</feature>
<evidence type="ECO:0000259" key="1">
    <source>
        <dbReference type="Pfam" id="PF14361"/>
    </source>
</evidence>
<protein>
    <submittedName>
        <fullName evidence="2">Transcriptional regulator</fullName>
    </submittedName>
</protein>
<sequence length="313" mass="32693">MVGMKTGSGIKTLESRLVEHLASRPRGAAHGDPTGDLTRVTRNCLAAAVRTLGPRSTPVRQPDEIAGSAVRWAREGIALESVLGAYHDGIRSGLEFLAAAAGDGDAEQVVAGTRLIVQALEMVTVAASAAYVEEHRLVAKEHQTAAQTLVSALLGGHGVAQLARQTGITIAPAYQVVAVSIPRHPDEMRPGSGHAAARRKLRRVQSALADPFGSRALALLSTDGGTVLVPSETASALTPLAMTAEVLELVSSVAEVPLTAAVVAGRTERIPELAARAHELLDRVRKDRRPPGLYPVESADAVVEADAVEIGDR</sequence>
<keyword evidence="3" id="KW-1185">Reference proteome</keyword>
<dbReference type="RefSeq" id="WP_355084111.1">
    <property type="nucleotide sequence ID" value="NZ_JBEXKW010000007.1"/>
</dbReference>
<dbReference type="InterPro" id="IPR025751">
    <property type="entry name" value="RsbRD_N_dom"/>
</dbReference>
<proteinExistence type="predicted"/>